<organism evidence="4 5">
    <name type="scientific">Candidatus Sulfotelmatobacter kueseliae</name>
    <dbReference type="NCBI Taxonomy" id="2042962"/>
    <lineage>
        <taxon>Bacteria</taxon>
        <taxon>Pseudomonadati</taxon>
        <taxon>Acidobacteriota</taxon>
        <taxon>Terriglobia</taxon>
        <taxon>Terriglobales</taxon>
        <taxon>Candidatus Korobacteraceae</taxon>
        <taxon>Candidatus Sulfotelmatobacter</taxon>
    </lineage>
</organism>
<evidence type="ECO:0000256" key="1">
    <source>
        <dbReference type="ARBA" id="ARBA00009919"/>
    </source>
</evidence>
<dbReference type="InterPro" id="IPR000594">
    <property type="entry name" value="ThiF_NAD_FAD-bd"/>
</dbReference>
<accession>A0A2U3KDW9</accession>
<dbReference type="EC" id="2.7.7.80" evidence="4"/>
<dbReference type="InterPro" id="IPR045886">
    <property type="entry name" value="ThiF/MoeB/HesA"/>
</dbReference>
<dbReference type="FunFam" id="3.40.50.720:FF:000080">
    <property type="entry name" value="Thiazole biosynthesis adenylyltransferase ThiF"/>
    <property type="match status" value="1"/>
</dbReference>
<dbReference type="AlphaFoldDB" id="A0A2U3KDW9"/>
<protein>
    <submittedName>
        <fullName evidence="4">Molybdopterin-synthase adenylyltransferase</fullName>
        <ecNumber evidence="4">2.7.7.80</ecNumber>
    </submittedName>
</protein>
<dbReference type="PANTHER" id="PTHR10953">
    <property type="entry name" value="UBIQUITIN-ACTIVATING ENZYME E1"/>
    <property type="match status" value="1"/>
</dbReference>
<dbReference type="InterPro" id="IPR035985">
    <property type="entry name" value="Ubiquitin-activating_enz"/>
</dbReference>
<sequence>MTSLAREQQFGSSDRDLMERYPREDDRYSRQILFRGIGEEGQRKLAAARVAIVGCGATGSALAGLLARAGVGTLRIIDRDYVETSNLQRQSLFDEKDAAESLPKAIAAGRKIAAFNSQIVVEPKVDDLVPANIEGLLEGMQLILDGTDNFETRYLINDYAVERALPWVYSAAVGSYAVTLNVLPGQTACLACIFPDSPRGMVETCETSGILNSAANLVASIAATEALKLLVRAPTSAAKAHVQEEDAIAALKRPATQKQAALAPPLRQTLFSFDVWTNEHAEISAAKPRPGCRACGEHDFIHLAGKGRPHITLCGRNSVQIHERQRPIDFAEMDRRLQPHGTVRHNDFVLKFWHDPYEMTLFPDGRAIIKGTTDTAVARSLYARYVGS</sequence>
<keyword evidence="4" id="KW-0548">Nucleotidyltransferase</keyword>
<evidence type="ECO:0000259" key="3">
    <source>
        <dbReference type="Pfam" id="PF00899"/>
    </source>
</evidence>
<dbReference type="SUPFAM" id="SSF69572">
    <property type="entry name" value="Activating enzymes of the ubiquitin-like proteins"/>
    <property type="match status" value="1"/>
</dbReference>
<keyword evidence="4" id="KW-0808">Transferase</keyword>
<comment type="similarity">
    <text evidence="1">Belongs to the HesA/MoeB/ThiF family.</text>
</comment>
<feature type="compositionally biased region" description="Polar residues" evidence="2">
    <location>
        <begin position="1"/>
        <end position="12"/>
    </location>
</feature>
<gene>
    <name evidence="4" type="primary">moeB</name>
    <name evidence="4" type="ORF">SBA1_190007</name>
</gene>
<name>A0A2U3KDW9_9BACT</name>
<dbReference type="Proteomes" id="UP000238701">
    <property type="component" value="Unassembled WGS sequence"/>
</dbReference>
<dbReference type="CDD" id="cd00757">
    <property type="entry name" value="ThiF_MoeB_HesA_family"/>
    <property type="match status" value="1"/>
</dbReference>
<dbReference type="GO" id="GO:0008641">
    <property type="term" value="F:ubiquitin-like modifier activating enzyme activity"/>
    <property type="evidence" value="ECO:0007669"/>
    <property type="project" value="InterPro"/>
</dbReference>
<dbReference type="PANTHER" id="PTHR10953:SF102">
    <property type="entry name" value="ADENYLYLTRANSFERASE AND SULFURTRANSFERASE MOCS3"/>
    <property type="match status" value="1"/>
</dbReference>
<feature type="region of interest" description="Disordered" evidence="2">
    <location>
        <begin position="1"/>
        <end position="21"/>
    </location>
</feature>
<evidence type="ECO:0000313" key="4">
    <source>
        <dbReference type="EMBL" id="SPF37875.1"/>
    </source>
</evidence>
<evidence type="ECO:0000313" key="5">
    <source>
        <dbReference type="Proteomes" id="UP000238701"/>
    </source>
</evidence>
<evidence type="ECO:0000256" key="2">
    <source>
        <dbReference type="SAM" id="MobiDB-lite"/>
    </source>
</evidence>
<dbReference type="Pfam" id="PF00899">
    <property type="entry name" value="ThiF"/>
    <property type="match status" value="1"/>
</dbReference>
<dbReference type="Gene3D" id="3.40.50.720">
    <property type="entry name" value="NAD(P)-binding Rossmann-like Domain"/>
    <property type="match status" value="1"/>
</dbReference>
<feature type="domain" description="THIF-type NAD/FAD binding fold" evidence="3">
    <location>
        <begin position="28"/>
        <end position="241"/>
    </location>
</feature>
<dbReference type="GO" id="GO:0061605">
    <property type="term" value="F:molybdopterin-synthase adenylyltransferase activity"/>
    <property type="evidence" value="ECO:0007669"/>
    <property type="project" value="UniProtKB-EC"/>
</dbReference>
<dbReference type="EMBL" id="OMOD01000101">
    <property type="protein sequence ID" value="SPF37875.1"/>
    <property type="molecule type" value="Genomic_DNA"/>
</dbReference>
<dbReference type="GO" id="GO:0008146">
    <property type="term" value="F:sulfotransferase activity"/>
    <property type="evidence" value="ECO:0007669"/>
    <property type="project" value="TreeGrafter"/>
</dbReference>
<proteinExistence type="inferred from homology"/>
<dbReference type="GO" id="GO:0005829">
    <property type="term" value="C:cytosol"/>
    <property type="evidence" value="ECO:0007669"/>
    <property type="project" value="TreeGrafter"/>
</dbReference>
<reference evidence="5" key="1">
    <citation type="submission" date="2018-02" db="EMBL/GenBank/DDBJ databases">
        <authorList>
            <person name="Hausmann B."/>
        </authorList>
    </citation>
    <scope>NUCLEOTIDE SEQUENCE [LARGE SCALE GENOMIC DNA]</scope>
    <source>
        <strain evidence="5">Peat soil MAG SbA1</strain>
    </source>
</reference>
<dbReference type="GO" id="GO:0004792">
    <property type="term" value="F:thiosulfate-cyanide sulfurtransferase activity"/>
    <property type="evidence" value="ECO:0007669"/>
    <property type="project" value="TreeGrafter"/>
</dbReference>